<dbReference type="AlphaFoldDB" id="A0AAE4CQD0"/>
<evidence type="ECO:0000313" key="3">
    <source>
        <dbReference type="Proteomes" id="UP001183629"/>
    </source>
</evidence>
<sequence>MEAPDRLWFTDITEHPTSEGKLYCAAVMDAYSRMIVGWSIADHIRTELVTDALGMALIRRNPTKNETILHSDHGTQYTSWAFGQPSAPRTFSVPWEPSATATTTR</sequence>
<protein>
    <submittedName>
        <fullName evidence="2">Transposase InsO family protein</fullName>
    </submittedName>
</protein>
<dbReference type="SUPFAM" id="SSF53098">
    <property type="entry name" value="Ribonuclease H-like"/>
    <property type="match status" value="1"/>
</dbReference>
<gene>
    <name evidence="2" type="ORF">J2S44_001035</name>
</gene>
<proteinExistence type="predicted"/>
<dbReference type="Pfam" id="PF00665">
    <property type="entry name" value="rve"/>
    <property type="match status" value="1"/>
</dbReference>
<name>A0AAE4CQD0_9ACTN</name>
<dbReference type="InterPro" id="IPR050900">
    <property type="entry name" value="Transposase_IS3/IS150/IS904"/>
</dbReference>
<keyword evidence="3" id="KW-1185">Reference proteome</keyword>
<comment type="caution">
    <text evidence="2">The sequence shown here is derived from an EMBL/GenBank/DDBJ whole genome shotgun (WGS) entry which is preliminary data.</text>
</comment>
<dbReference type="Gene3D" id="3.30.420.10">
    <property type="entry name" value="Ribonuclease H-like superfamily/Ribonuclease H"/>
    <property type="match status" value="1"/>
</dbReference>
<dbReference type="GO" id="GO:0003676">
    <property type="term" value="F:nucleic acid binding"/>
    <property type="evidence" value="ECO:0007669"/>
    <property type="project" value="InterPro"/>
</dbReference>
<dbReference type="PANTHER" id="PTHR46889">
    <property type="entry name" value="TRANSPOSASE INSF FOR INSERTION SEQUENCE IS3B-RELATED"/>
    <property type="match status" value="1"/>
</dbReference>
<dbReference type="InterPro" id="IPR036397">
    <property type="entry name" value="RNaseH_sf"/>
</dbReference>
<dbReference type="PANTHER" id="PTHR46889:SF4">
    <property type="entry name" value="TRANSPOSASE INSO FOR INSERTION SEQUENCE ELEMENT IS911B-RELATED"/>
    <property type="match status" value="1"/>
</dbReference>
<dbReference type="EMBL" id="JAVDYC010000001">
    <property type="protein sequence ID" value="MDR7320785.1"/>
    <property type="molecule type" value="Genomic_DNA"/>
</dbReference>
<organism evidence="2 3">
    <name type="scientific">Catenuloplanes niger</name>
    <dbReference type="NCBI Taxonomy" id="587534"/>
    <lineage>
        <taxon>Bacteria</taxon>
        <taxon>Bacillati</taxon>
        <taxon>Actinomycetota</taxon>
        <taxon>Actinomycetes</taxon>
        <taxon>Micromonosporales</taxon>
        <taxon>Micromonosporaceae</taxon>
        <taxon>Catenuloplanes</taxon>
    </lineage>
</organism>
<evidence type="ECO:0000259" key="1">
    <source>
        <dbReference type="PROSITE" id="PS50994"/>
    </source>
</evidence>
<dbReference type="Proteomes" id="UP001183629">
    <property type="component" value="Unassembled WGS sequence"/>
</dbReference>
<reference evidence="2 3" key="1">
    <citation type="submission" date="2023-07" db="EMBL/GenBank/DDBJ databases">
        <title>Sequencing the genomes of 1000 actinobacteria strains.</title>
        <authorList>
            <person name="Klenk H.-P."/>
        </authorList>
    </citation>
    <scope>NUCLEOTIDE SEQUENCE [LARGE SCALE GENOMIC DNA]</scope>
    <source>
        <strain evidence="2 3">DSM 44711</strain>
    </source>
</reference>
<dbReference type="GO" id="GO:0015074">
    <property type="term" value="P:DNA integration"/>
    <property type="evidence" value="ECO:0007669"/>
    <property type="project" value="InterPro"/>
</dbReference>
<dbReference type="InterPro" id="IPR001584">
    <property type="entry name" value="Integrase_cat-core"/>
</dbReference>
<accession>A0AAE4CQD0</accession>
<dbReference type="PROSITE" id="PS50994">
    <property type="entry name" value="INTEGRASE"/>
    <property type="match status" value="1"/>
</dbReference>
<evidence type="ECO:0000313" key="2">
    <source>
        <dbReference type="EMBL" id="MDR7320785.1"/>
    </source>
</evidence>
<dbReference type="InterPro" id="IPR012337">
    <property type="entry name" value="RNaseH-like_sf"/>
</dbReference>
<feature type="domain" description="Integrase catalytic" evidence="1">
    <location>
        <begin position="1"/>
        <end position="84"/>
    </location>
</feature>